<protein>
    <submittedName>
        <fullName evidence="2">Uncharacterized protein</fullName>
    </submittedName>
</protein>
<dbReference type="Proteomes" id="UP000265520">
    <property type="component" value="Unassembled WGS sequence"/>
</dbReference>
<keyword evidence="3" id="KW-1185">Reference proteome</keyword>
<evidence type="ECO:0000313" key="2">
    <source>
        <dbReference type="EMBL" id="MCI82599.1"/>
    </source>
</evidence>
<comment type="caution">
    <text evidence="2">The sequence shown here is derived from an EMBL/GenBank/DDBJ whole genome shotgun (WGS) entry which is preliminary data.</text>
</comment>
<dbReference type="AlphaFoldDB" id="A0A392V5P4"/>
<evidence type="ECO:0000256" key="1">
    <source>
        <dbReference type="SAM" id="Coils"/>
    </source>
</evidence>
<proteinExistence type="predicted"/>
<evidence type="ECO:0000313" key="3">
    <source>
        <dbReference type="Proteomes" id="UP000265520"/>
    </source>
</evidence>
<keyword evidence="1" id="KW-0175">Coiled coil</keyword>
<feature type="non-terminal residue" evidence="2">
    <location>
        <position position="66"/>
    </location>
</feature>
<name>A0A392V5P4_9FABA</name>
<dbReference type="EMBL" id="LXQA011047455">
    <property type="protein sequence ID" value="MCI82599.1"/>
    <property type="molecule type" value="Genomic_DNA"/>
</dbReference>
<accession>A0A392V5P4</accession>
<reference evidence="2 3" key="1">
    <citation type="journal article" date="2018" name="Front. Plant Sci.">
        <title>Red Clover (Trifolium pratense) and Zigzag Clover (T. medium) - A Picture of Genomic Similarities and Differences.</title>
        <authorList>
            <person name="Dluhosova J."/>
            <person name="Istvanek J."/>
            <person name="Nedelnik J."/>
            <person name="Repkova J."/>
        </authorList>
    </citation>
    <scope>NUCLEOTIDE SEQUENCE [LARGE SCALE GENOMIC DNA]</scope>
    <source>
        <strain evidence="3">cv. 10/8</strain>
        <tissue evidence="2">Leaf</tissue>
    </source>
</reference>
<feature type="coiled-coil region" evidence="1">
    <location>
        <begin position="2"/>
        <end position="65"/>
    </location>
</feature>
<sequence length="66" mass="8060">MKEGFEAQISDLTRKLKESRALASNECRLREETERLLQNLPADWRELLRELKDREQRQRQDYEALR</sequence>
<organism evidence="2 3">
    <name type="scientific">Trifolium medium</name>
    <dbReference type="NCBI Taxonomy" id="97028"/>
    <lineage>
        <taxon>Eukaryota</taxon>
        <taxon>Viridiplantae</taxon>
        <taxon>Streptophyta</taxon>
        <taxon>Embryophyta</taxon>
        <taxon>Tracheophyta</taxon>
        <taxon>Spermatophyta</taxon>
        <taxon>Magnoliopsida</taxon>
        <taxon>eudicotyledons</taxon>
        <taxon>Gunneridae</taxon>
        <taxon>Pentapetalae</taxon>
        <taxon>rosids</taxon>
        <taxon>fabids</taxon>
        <taxon>Fabales</taxon>
        <taxon>Fabaceae</taxon>
        <taxon>Papilionoideae</taxon>
        <taxon>50 kb inversion clade</taxon>
        <taxon>NPAAA clade</taxon>
        <taxon>Hologalegina</taxon>
        <taxon>IRL clade</taxon>
        <taxon>Trifolieae</taxon>
        <taxon>Trifolium</taxon>
    </lineage>
</organism>